<name>A0A1M4V5E8_9BACL</name>
<dbReference type="GO" id="GO:0008270">
    <property type="term" value="F:zinc ion binding"/>
    <property type="evidence" value="ECO:0007669"/>
    <property type="project" value="InterPro"/>
</dbReference>
<dbReference type="Proteomes" id="UP000184476">
    <property type="component" value="Unassembled WGS sequence"/>
</dbReference>
<dbReference type="Pfam" id="PF00484">
    <property type="entry name" value="Pro_CA"/>
    <property type="match status" value="1"/>
</dbReference>
<evidence type="ECO:0000313" key="8">
    <source>
        <dbReference type="Proteomes" id="UP000184476"/>
    </source>
</evidence>
<dbReference type="RefSeq" id="WP_073153400.1">
    <property type="nucleotide sequence ID" value="NZ_FQVL01000002.1"/>
</dbReference>
<dbReference type="EMBL" id="FQVL01000002">
    <property type="protein sequence ID" value="SHE64127.1"/>
    <property type="molecule type" value="Genomic_DNA"/>
</dbReference>
<dbReference type="OrthoDB" id="9792260at2"/>
<evidence type="ECO:0000256" key="3">
    <source>
        <dbReference type="ARBA" id="ARBA00022723"/>
    </source>
</evidence>
<comment type="cofactor">
    <cofactor evidence="6">
        <name>Zn(2+)</name>
        <dbReference type="ChEBI" id="CHEBI:29105"/>
    </cofactor>
    <text evidence="6">Binds 1 zinc ion per subunit.</text>
</comment>
<proteinExistence type="inferred from homology"/>
<dbReference type="PANTHER" id="PTHR43175">
    <property type="entry name" value="CARBONIC ANHYDRASE"/>
    <property type="match status" value="1"/>
</dbReference>
<dbReference type="STRING" id="112248.SAMN05444392_102176"/>
<feature type="binding site" evidence="6">
    <location>
        <position position="38"/>
    </location>
    <ligand>
        <name>Zn(2+)</name>
        <dbReference type="ChEBI" id="CHEBI:29105"/>
    </ligand>
</feature>
<dbReference type="SUPFAM" id="SSF53056">
    <property type="entry name" value="beta-carbonic anhydrase, cab"/>
    <property type="match status" value="1"/>
</dbReference>
<protein>
    <recommendedName>
        <fullName evidence="2">carbonic anhydrase</fullName>
        <ecNumber evidence="2">4.2.1.1</ecNumber>
    </recommendedName>
</protein>
<dbReference type="EC" id="4.2.1.1" evidence="2"/>
<evidence type="ECO:0000256" key="5">
    <source>
        <dbReference type="ARBA" id="ARBA00048348"/>
    </source>
</evidence>
<evidence type="ECO:0000256" key="1">
    <source>
        <dbReference type="ARBA" id="ARBA00006217"/>
    </source>
</evidence>
<evidence type="ECO:0000256" key="2">
    <source>
        <dbReference type="ARBA" id="ARBA00012925"/>
    </source>
</evidence>
<gene>
    <name evidence="7" type="ORF">SAMN05444392_102176</name>
</gene>
<dbReference type="PANTHER" id="PTHR43175:SF3">
    <property type="entry name" value="CARBON DISULFIDE HYDROLASE"/>
    <property type="match status" value="1"/>
</dbReference>
<reference evidence="7 8" key="1">
    <citation type="submission" date="2016-11" db="EMBL/GenBank/DDBJ databases">
        <authorList>
            <person name="Jaros S."/>
            <person name="Januszkiewicz K."/>
            <person name="Wedrychowicz H."/>
        </authorList>
    </citation>
    <scope>NUCLEOTIDE SEQUENCE [LARGE SCALE GENOMIC DNA]</scope>
    <source>
        <strain evidence="7 8">DSM 44666</strain>
    </source>
</reference>
<keyword evidence="3 6" id="KW-0479">Metal-binding</keyword>
<evidence type="ECO:0000313" key="7">
    <source>
        <dbReference type="EMBL" id="SHE64127.1"/>
    </source>
</evidence>
<feature type="binding site" evidence="6">
    <location>
        <position position="96"/>
    </location>
    <ligand>
        <name>Zn(2+)</name>
        <dbReference type="ChEBI" id="CHEBI:29105"/>
    </ligand>
</feature>
<evidence type="ECO:0000256" key="6">
    <source>
        <dbReference type="PIRSR" id="PIRSR601765-1"/>
    </source>
</evidence>
<keyword evidence="8" id="KW-1185">Reference proteome</keyword>
<comment type="catalytic activity">
    <reaction evidence="5">
        <text>hydrogencarbonate + H(+) = CO2 + H2O</text>
        <dbReference type="Rhea" id="RHEA:10748"/>
        <dbReference type="ChEBI" id="CHEBI:15377"/>
        <dbReference type="ChEBI" id="CHEBI:15378"/>
        <dbReference type="ChEBI" id="CHEBI:16526"/>
        <dbReference type="ChEBI" id="CHEBI:17544"/>
        <dbReference type="EC" id="4.2.1.1"/>
    </reaction>
</comment>
<dbReference type="InterPro" id="IPR036874">
    <property type="entry name" value="Carbonic_anhydrase_sf"/>
</dbReference>
<feature type="binding site" evidence="6">
    <location>
        <position position="40"/>
    </location>
    <ligand>
        <name>Zn(2+)</name>
        <dbReference type="ChEBI" id="CHEBI:29105"/>
    </ligand>
</feature>
<keyword evidence="4 6" id="KW-0862">Zinc</keyword>
<dbReference type="Gene3D" id="3.40.1050.10">
    <property type="entry name" value="Carbonic anhydrase"/>
    <property type="match status" value="1"/>
</dbReference>
<accession>A0A1M4V5E8</accession>
<dbReference type="SMART" id="SM00947">
    <property type="entry name" value="Pro_CA"/>
    <property type="match status" value="1"/>
</dbReference>
<evidence type="ECO:0000256" key="4">
    <source>
        <dbReference type="ARBA" id="ARBA00022833"/>
    </source>
</evidence>
<dbReference type="InterPro" id="IPR001765">
    <property type="entry name" value="Carbonic_anhydrase"/>
</dbReference>
<dbReference type="GO" id="GO:0004089">
    <property type="term" value="F:carbonate dehydratase activity"/>
    <property type="evidence" value="ECO:0007669"/>
    <property type="project" value="UniProtKB-EC"/>
</dbReference>
<dbReference type="AlphaFoldDB" id="A0A1M4V5E8"/>
<dbReference type="CDD" id="cd03379">
    <property type="entry name" value="beta_CA_cladeD"/>
    <property type="match status" value="1"/>
</dbReference>
<sequence>MSRLNEILEFNQKFVEDETYLSYETDKYPNKRMVIVTCMDTRLIELLPKAMNIKNGDAKIIKIAGALITEPYGSVMRSLLVAISLLNAEEVYIVGHHHCGMIGLHTEQIVEALALKGVSRENVDQLEKTEYVDLQNWLTGANSVEEAVKKSISMIQSHPLFPRSIPIHGLAIDPHTGKLDLLVDGQK</sequence>
<comment type="similarity">
    <text evidence="1">Belongs to the beta-class carbonic anhydrase family.</text>
</comment>
<organism evidence="7 8">
    <name type="scientific">Seinonella peptonophila</name>
    <dbReference type="NCBI Taxonomy" id="112248"/>
    <lineage>
        <taxon>Bacteria</taxon>
        <taxon>Bacillati</taxon>
        <taxon>Bacillota</taxon>
        <taxon>Bacilli</taxon>
        <taxon>Bacillales</taxon>
        <taxon>Thermoactinomycetaceae</taxon>
        <taxon>Seinonella</taxon>
    </lineage>
</organism>
<feature type="binding site" evidence="6">
    <location>
        <position position="99"/>
    </location>
    <ligand>
        <name>Zn(2+)</name>
        <dbReference type="ChEBI" id="CHEBI:29105"/>
    </ligand>
</feature>